<protein>
    <submittedName>
        <fullName evidence="4">Peptidase A2 domain-containing protein</fullName>
    </submittedName>
</protein>
<feature type="region of interest" description="Disordered" evidence="1">
    <location>
        <begin position="196"/>
        <end position="218"/>
    </location>
</feature>
<evidence type="ECO:0000313" key="2">
    <source>
        <dbReference type="EMBL" id="VDP91012.1"/>
    </source>
</evidence>
<dbReference type="Proteomes" id="UP000272942">
    <property type="component" value="Unassembled WGS sequence"/>
</dbReference>
<reference evidence="4" key="1">
    <citation type="submission" date="2016-06" db="UniProtKB">
        <authorList>
            <consortium name="WormBaseParasite"/>
        </authorList>
    </citation>
    <scope>IDENTIFICATION</scope>
</reference>
<evidence type="ECO:0000313" key="3">
    <source>
        <dbReference type="Proteomes" id="UP000272942"/>
    </source>
</evidence>
<keyword evidence="3" id="KW-1185">Reference proteome</keyword>
<name>A0A183B3F5_9TREM</name>
<gene>
    <name evidence="2" type="ORF">ECPE_LOCUS13740</name>
</gene>
<dbReference type="EMBL" id="UZAN01055844">
    <property type="protein sequence ID" value="VDP91012.1"/>
    <property type="molecule type" value="Genomic_DNA"/>
</dbReference>
<evidence type="ECO:0000256" key="1">
    <source>
        <dbReference type="SAM" id="MobiDB-lite"/>
    </source>
</evidence>
<sequence>MSAQRSLSDHNRLCGPNLRLCVTNSATGMGSPRKESGDYRGDESASPPTVRTRLPQVTFTAAPAIQLGPPPRFEAGTNLTLWKTKIQRFLRWVPTEEHSLCILDRLSDQKQELLINENVDEDSPQSPYGTACGNCSQVRSTTPPSDTTTGEETKDQGLLNPVAKCELQRRAPTTLGEAVRRVKTFDIQSLVKNEALRRSEEPKQASSSRVNGPRFEAQVPWRTKPQKIRRNGPQAATTGTNALVDTGATCSLIDVDQCQIRELSRGGPRVKAVNGSPLRTWGCLDVELQMTGTQGQATYGGRLESAMEDDIGN</sequence>
<proteinExistence type="predicted"/>
<feature type="region of interest" description="Disordered" evidence="1">
    <location>
        <begin position="24"/>
        <end position="50"/>
    </location>
</feature>
<feature type="compositionally biased region" description="Polar residues" evidence="1">
    <location>
        <begin position="124"/>
        <end position="150"/>
    </location>
</feature>
<feature type="region of interest" description="Disordered" evidence="1">
    <location>
        <begin position="118"/>
        <end position="159"/>
    </location>
</feature>
<accession>A0A183B3F5</accession>
<evidence type="ECO:0000313" key="4">
    <source>
        <dbReference type="WBParaSite" id="ECPE_0001378001-mRNA-1"/>
    </source>
</evidence>
<organism evidence="4">
    <name type="scientific">Echinostoma caproni</name>
    <dbReference type="NCBI Taxonomy" id="27848"/>
    <lineage>
        <taxon>Eukaryota</taxon>
        <taxon>Metazoa</taxon>
        <taxon>Spiralia</taxon>
        <taxon>Lophotrochozoa</taxon>
        <taxon>Platyhelminthes</taxon>
        <taxon>Trematoda</taxon>
        <taxon>Digenea</taxon>
        <taxon>Plagiorchiida</taxon>
        <taxon>Echinostomata</taxon>
        <taxon>Echinostomatoidea</taxon>
        <taxon>Echinostomatidae</taxon>
        <taxon>Echinostoma</taxon>
    </lineage>
</organism>
<reference evidence="2 3" key="2">
    <citation type="submission" date="2018-11" db="EMBL/GenBank/DDBJ databases">
        <authorList>
            <consortium name="Pathogen Informatics"/>
        </authorList>
    </citation>
    <scope>NUCLEOTIDE SEQUENCE [LARGE SCALE GENOMIC DNA]</scope>
    <source>
        <strain evidence="2 3">Egypt</strain>
    </source>
</reference>
<dbReference type="AlphaFoldDB" id="A0A183B3F5"/>
<feature type="compositionally biased region" description="Basic and acidic residues" evidence="1">
    <location>
        <begin position="32"/>
        <end position="43"/>
    </location>
</feature>
<dbReference type="OrthoDB" id="6280013at2759"/>
<dbReference type="WBParaSite" id="ECPE_0001378001-mRNA-1">
    <property type="protein sequence ID" value="ECPE_0001378001-mRNA-1"/>
    <property type="gene ID" value="ECPE_0001378001"/>
</dbReference>